<dbReference type="CDD" id="cd07819">
    <property type="entry name" value="SRPBCC_2"/>
    <property type="match status" value="1"/>
</dbReference>
<dbReference type="RefSeq" id="WP_131153168.1">
    <property type="nucleotide sequence ID" value="NZ_CP036402.1"/>
</dbReference>
<reference evidence="2 3" key="1">
    <citation type="submission" date="2019-01" db="EMBL/GenBank/DDBJ databases">
        <title>Egibacter rhizosphaerae EGI 80759T.</title>
        <authorList>
            <person name="Chen D.-D."/>
            <person name="Tian Y."/>
            <person name="Jiao J.-Y."/>
            <person name="Zhang X.-T."/>
            <person name="Zhang Y.-G."/>
            <person name="Zhang Y."/>
            <person name="Xiao M."/>
            <person name="Shu W.-S."/>
            <person name="Li W.-J."/>
        </authorList>
    </citation>
    <scope>NUCLEOTIDE SEQUENCE [LARGE SCALE GENOMIC DNA]</scope>
    <source>
        <strain evidence="2 3">EGI 80759</strain>
    </source>
</reference>
<evidence type="ECO:0000259" key="1">
    <source>
        <dbReference type="Pfam" id="PF03364"/>
    </source>
</evidence>
<dbReference type="Gene3D" id="3.30.530.20">
    <property type="match status" value="1"/>
</dbReference>
<proteinExistence type="predicted"/>
<feature type="domain" description="Coenzyme Q-binding protein COQ10 START" evidence="1">
    <location>
        <begin position="11"/>
        <end position="138"/>
    </location>
</feature>
<dbReference type="PANTHER" id="PTHR39683">
    <property type="entry name" value="CONSERVED PROTEIN TB16.3"/>
    <property type="match status" value="1"/>
</dbReference>
<protein>
    <submittedName>
        <fullName evidence="2">SRPBCC family protein</fullName>
    </submittedName>
</protein>
<dbReference type="Pfam" id="PF03364">
    <property type="entry name" value="Polyketide_cyc"/>
    <property type="match status" value="1"/>
</dbReference>
<dbReference type="KEGG" id="erz:ER308_00335"/>
<dbReference type="InterPro" id="IPR005031">
    <property type="entry name" value="COQ10_START"/>
</dbReference>
<keyword evidence="3" id="KW-1185">Reference proteome</keyword>
<dbReference type="EMBL" id="CP036402">
    <property type="protein sequence ID" value="QBI18170.1"/>
    <property type="molecule type" value="Genomic_DNA"/>
</dbReference>
<dbReference type="PANTHER" id="PTHR39683:SF4">
    <property type="entry name" value="COENZYME Q-BINDING PROTEIN COQ10 START DOMAIN-CONTAINING PROTEIN"/>
    <property type="match status" value="1"/>
</dbReference>
<accession>A0A411YAC7</accession>
<dbReference type="SUPFAM" id="SSF55961">
    <property type="entry name" value="Bet v1-like"/>
    <property type="match status" value="1"/>
</dbReference>
<dbReference type="InterPro" id="IPR023393">
    <property type="entry name" value="START-like_dom_sf"/>
</dbReference>
<evidence type="ECO:0000313" key="2">
    <source>
        <dbReference type="EMBL" id="QBI18170.1"/>
    </source>
</evidence>
<gene>
    <name evidence="2" type="ORF">ER308_00335</name>
</gene>
<dbReference type="OrthoDB" id="5243015at2"/>
<dbReference type="Proteomes" id="UP000291469">
    <property type="component" value="Chromosome"/>
</dbReference>
<organism evidence="2 3">
    <name type="scientific">Egibacter rhizosphaerae</name>
    <dbReference type="NCBI Taxonomy" id="1670831"/>
    <lineage>
        <taxon>Bacteria</taxon>
        <taxon>Bacillati</taxon>
        <taxon>Actinomycetota</taxon>
        <taxon>Nitriliruptoria</taxon>
        <taxon>Egibacterales</taxon>
        <taxon>Egibacteraceae</taxon>
        <taxon>Egibacter</taxon>
    </lineage>
</organism>
<evidence type="ECO:0000313" key="3">
    <source>
        <dbReference type="Proteomes" id="UP000291469"/>
    </source>
</evidence>
<sequence>MSNAVHDSILVAAALEEVFDVVTDLERYPEWQDEIKAVEVLETDEGQRPLRAWFRIDARLFQTTYTLAYEYHDDDGERVMSWDLVEGDKVSELDGSYRLAERDPGSTEVTYELTVTPRVKLPGLVRRQAARRIVDGALKGVKQRAEAS</sequence>
<name>A0A411YAC7_9ACTN</name>
<dbReference type="AlphaFoldDB" id="A0A411YAC7"/>